<dbReference type="PROSITE" id="PS00211">
    <property type="entry name" value="ABC_TRANSPORTER_1"/>
    <property type="match status" value="1"/>
</dbReference>
<evidence type="ECO:0000313" key="11">
    <source>
        <dbReference type="Proteomes" id="UP000740754"/>
    </source>
</evidence>
<dbReference type="Pfam" id="PF00005">
    <property type="entry name" value="ABC_tran"/>
    <property type="match status" value="1"/>
</dbReference>
<keyword evidence="11" id="KW-1185">Reference proteome</keyword>
<reference evidence="10 11" key="1">
    <citation type="submission" date="2020-04" db="EMBL/GenBank/DDBJ databases">
        <title>Draft Whole-Genome sequence of Marichromatium bheemlicum DSM 18632, type strain.</title>
        <authorList>
            <person name="Kyndt J.A."/>
            <person name="Meyer T.E."/>
        </authorList>
    </citation>
    <scope>NUCLEOTIDE SEQUENCE [LARGE SCALE GENOMIC DNA]</scope>
    <source>
        <strain evidence="10 11">DSM 18632</strain>
    </source>
</reference>
<keyword evidence="7 8" id="KW-0472">Membrane</keyword>
<feature type="domain" description="ABC transporter" evidence="9">
    <location>
        <begin position="11"/>
        <end position="236"/>
    </location>
</feature>
<comment type="subcellular location">
    <subcellularLocation>
        <location evidence="8">Cell inner membrane</location>
        <topology evidence="8">Peripheral membrane protein</topology>
    </subcellularLocation>
</comment>
<comment type="similarity">
    <text evidence="8">Belongs to the ABC transporter superfamily. Lipoprotein translocase (TC 3.A.1.125) family.</text>
</comment>
<keyword evidence="5 8" id="KW-0067">ATP-binding</keyword>
<dbReference type="InterPro" id="IPR017871">
    <property type="entry name" value="ABC_transporter-like_CS"/>
</dbReference>
<evidence type="ECO:0000256" key="1">
    <source>
        <dbReference type="ARBA" id="ARBA00022448"/>
    </source>
</evidence>
<proteinExistence type="inferred from homology"/>
<dbReference type="InterPro" id="IPR027417">
    <property type="entry name" value="P-loop_NTPase"/>
</dbReference>
<dbReference type="Proteomes" id="UP000740754">
    <property type="component" value="Unassembled WGS sequence"/>
</dbReference>
<evidence type="ECO:0000256" key="7">
    <source>
        <dbReference type="ARBA" id="ARBA00023136"/>
    </source>
</evidence>
<keyword evidence="6 8" id="KW-1278">Translocase</keyword>
<dbReference type="PROSITE" id="PS50893">
    <property type="entry name" value="ABC_TRANSPORTER_2"/>
    <property type="match status" value="1"/>
</dbReference>
<accession>A0ABX1I4M5</accession>
<evidence type="ECO:0000259" key="9">
    <source>
        <dbReference type="PROSITE" id="PS50893"/>
    </source>
</evidence>
<dbReference type="PANTHER" id="PTHR24220">
    <property type="entry name" value="IMPORT ATP-BINDING PROTEIN"/>
    <property type="match status" value="1"/>
</dbReference>
<keyword evidence="3 8" id="KW-0997">Cell inner membrane</keyword>
<evidence type="ECO:0000256" key="4">
    <source>
        <dbReference type="ARBA" id="ARBA00022741"/>
    </source>
</evidence>
<comment type="function">
    <text evidence="8">Part of the ABC transporter complex LolCDE involved in the translocation of mature outer membrane-directed lipoproteins, from the inner membrane to the periplasmic chaperone, LolA. Responsible for the formation of the LolA-lipoprotein complex in an ATP-dependent manner.</text>
</comment>
<dbReference type="GO" id="GO:0005524">
    <property type="term" value="F:ATP binding"/>
    <property type="evidence" value="ECO:0007669"/>
    <property type="project" value="UniProtKB-KW"/>
</dbReference>
<keyword evidence="1 8" id="KW-0813">Transport</keyword>
<dbReference type="SMART" id="SM00382">
    <property type="entry name" value="AAA"/>
    <property type="match status" value="1"/>
</dbReference>
<dbReference type="RefSeq" id="WP_168666264.1">
    <property type="nucleotide sequence ID" value="NZ_JAAXKX010000002.1"/>
</dbReference>
<gene>
    <name evidence="8 10" type="primary">lolD</name>
    <name evidence="10" type="ORF">HF203_02490</name>
</gene>
<dbReference type="Gene3D" id="3.40.50.300">
    <property type="entry name" value="P-loop containing nucleotide triphosphate hydrolases"/>
    <property type="match status" value="1"/>
</dbReference>
<sequence>MNDAKAPGAVLETVDLVKTFCQGPTEVGVLRGVDFRVGAGERVAIVGASGSGKSTLLHCLGGLDRPSGGQVCWRGQDIVGLSEARVGRLRNRHLGFVYQFHHLLPEFTALENVAMPLLIGGMRPRLARERALNLLAQVGLAHRGAHRPAELSGGERQRAAVARALVTEPDCLLADEPTGNLDRNTAAGVYELMLELNRDIGTALVIVTHDLELAARMDQRWRLDEGVLVTVEDSAR</sequence>
<dbReference type="InterPro" id="IPR011924">
    <property type="entry name" value="LolD_lipo_ATP-bd"/>
</dbReference>
<keyword evidence="4 8" id="KW-0547">Nucleotide-binding</keyword>
<dbReference type="CDD" id="cd03255">
    <property type="entry name" value="ABC_MJ0796_LolCDE_FtsE"/>
    <property type="match status" value="1"/>
</dbReference>
<dbReference type="InterPro" id="IPR003439">
    <property type="entry name" value="ABC_transporter-like_ATP-bd"/>
</dbReference>
<keyword evidence="2 8" id="KW-1003">Cell membrane</keyword>
<evidence type="ECO:0000256" key="2">
    <source>
        <dbReference type="ARBA" id="ARBA00022475"/>
    </source>
</evidence>
<dbReference type="InterPro" id="IPR003593">
    <property type="entry name" value="AAA+_ATPase"/>
</dbReference>
<evidence type="ECO:0000313" key="10">
    <source>
        <dbReference type="EMBL" id="NKN32093.1"/>
    </source>
</evidence>
<evidence type="ECO:0000256" key="3">
    <source>
        <dbReference type="ARBA" id="ARBA00022519"/>
    </source>
</evidence>
<evidence type="ECO:0000256" key="8">
    <source>
        <dbReference type="RuleBase" id="RU367068"/>
    </source>
</evidence>
<protein>
    <recommendedName>
        <fullName evidence="8">Lipoprotein-releasing system ATP-binding protein LolD</fullName>
        <ecNumber evidence="8">7.6.2.-</ecNumber>
    </recommendedName>
</protein>
<dbReference type="InterPro" id="IPR017911">
    <property type="entry name" value="MacB-like_ATP-bd"/>
</dbReference>
<dbReference type="EC" id="7.6.2.-" evidence="8"/>
<dbReference type="NCBIfam" id="TIGR02211">
    <property type="entry name" value="LolD_lipo_ex"/>
    <property type="match status" value="1"/>
</dbReference>
<evidence type="ECO:0000256" key="6">
    <source>
        <dbReference type="ARBA" id="ARBA00022967"/>
    </source>
</evidence>
<dbReference type="InterPro" id="IPR015854">
    <property type="entry name" value="ABC_transpr_LolD-like"/>
</dbReference>
<name>A0ABX1I4M5_9GAMM</name>
<dbReference type="PANTHER" id="PTHR24220:SF689">
    <property type="entry name" value="LIPOPROTEIN-RELEASING SYSTEM ATP-BINDING PROTEIN LOLD"/>
    <property type="match status" value="1"/>
</dbReference>
<dbReference type="SUPFAM" id="SSF52540">
    <property type="entry name" value="P-loop containing nucleoside triphosphate hydrolases"/>
    <property type="match status" value="1"/>
</dbReference>
<evidence type="ECO:0000256" key="5">
    <source>
        <dbReference type="ARBA" id="ARBA00022840"/>
    </source>
</evidence>
<dbReference type="EMBL" id="JAAXKX010000002">
    <property type="protein sequence ID" value="NKN32093.1"/>
    <property type="molecule type" value="Genomic_DNA"/>
</dbReference>
<comment type="subunit">
    <text evidence="8">The complex is composed of two ATP-binding proteins (LolD) and two transmembrane proteins (LolC and LolE).</text>
</comment>
<comment type="caution">
    <text evidence="10">The sequence shown here is derived from an EMBL/GenBank/DDBJ whole genome shotgun (WGS) entry which is preliminary data.</text>
</comment>
<keyword evidence="10" id="KW-0449">Lipoprotein</keyword>
<organism evidence="10 11">
    <name type="scientific">Marichromatium bheemlicum</name>
    <dbReference type="NCBI Taxonomy" id="365339"/>
    <lineage>
        <taxon>Bacteria</taxon>
        <taxon>Pseudomonadati</taxon>
        <taxon>Pseudomonadota</taxon>
        <taxon>Gammaproteobacteria</taxon>
        <taxon>Chromatiales</taxon>
        <taxon>Chromatiaceae</taxon>
        <taxon>Marichromatium</taxon>
    </lineage>
</organism>